<protein>
    <recommendedName>
        <fullName evidence="4">Zinc transporter ZupT</fullName>
    </recommendedName>
</protein>
<keyword evidence="1" id="KW-0812">Transmembrane</keyword>
<feature type="transmembrane region" description="Helical" evidence="1">
    <location>
        <begin position="104"/>
        <end position="122"/>
    </location>
</feature>
<accession>A0A366MAX9</accession>
<dbReference type="AlphaFoldDB" id="A0A366MAX9"/>
<evidence type="ECO:0008006" key="4">
    <source>
        <dbReference type="Google" id="ProtNLM"/>
    </source>
</evidence>
<keyword evidence="1" id="KW-1133">Transmembrane helix</keyword>
<name>A0A366MAX9_9EURY</name>
<dbReference type="EMBL" id="NIZT01000030">
    <property type="protein sequence ID" value="RBQ22983.1"/>
    <property type="molecule type" value="Genomic_DNA"/>
</dbReference>
<feature type="transmembrane region" description="Helical" evidence="1">
    <location>
        <begin position="71"/>
        <end position="92"/>
    </location>
</feature>
<keyword evidence="1" id="KW-0472">Membrane</keyword>
<evidence type="ECO:0000313" key="3">
    <source>
        <dbReference type="Proteomes" id="UP000253099"/>
    </source>
</evidence>
<evidence type="ECO:0000313" key="2">
    <source>
        <dbReference type="EMBL" id="RBQ22983.1"/>
    </source>
</evidence>
<reference evidence="2 3" key="1">
    <citation type="submission" date="2018-06" db="EMBL/GenBank/DDBJ databases">
        <title>Genomic insight into two independent archaeal endosymbiosis events.</title>
        <authorList>
            <person name="Lind A.E."/>
            <person name="Lewis W.H."/>
            <person name="Spang A."/>
            <person name="Guy L."/>
            <person name="Embley M.T."/>
            <person name="Ettema T.J.G."/>
        </authorList>
    </citation>
    <scope>NUCLEOTIDE SEQUENCE [LARGE SCALE GENOMIC DNA]</scope>
    <source>
        <strain evidence="2">NOE</strain>
    </source>
</reference>
<evidence type="ECO:0000256" key="1">
    <source>
        <dbReference type="SAM" id="Phobius"/>
    </source>
</evidence>
<proteinExistence type="predicted"/>
<organism evidence="2 3">
    <name type="scientific">Candidatus Methanobinarius endosymbioticus</name>
    <dbReference type="NCBI Taxonomy" id="2006182"/>
    <lineage>
        <taxon>Archaea</taxon>
        <taxon>Methanobacteriati</taxon>
        <taxon>Methanobacteriota</taxon>
        <taxon>Methanomada group</taxon>
        <taxon>Methanobacteria</taxon>
        <taxon>Methanobacteriales</taxon>
        <taxon>Methanobacteriaceae</taxon>
        <taxon>Candidatus Methanobinarius</taxon>
    </lineage>
</organism>
<sequence length="123" mass="13343">MIFFIGGPISVALLIAVFTANLFEGLSASLHMKLGVWKSKRVLGMWVSIVILTGLSAMLSYIIFSSTDRHILSGALSISAGGILAMLSSTMLPEAFKETEEYTGFIMAMRFLISFVLSHLAVH</sequence>
<feature type="transmembrane region" description="Helical" evidence="1">
    <location>
        <begin position="43"/>
        <end position="64"/>
    </location>
</feature>
<keyword evidence="3" id="KW-1185">Reference proteome</keyword>
<dbReference type="Proteomes" id="UP000253099">
    <property type="component" value="Unassembled WGS sequence"/>
</dbReference>
<comment type="caution">
    <text evidence="2">The sequence shown here is derived from an EMBL/GenBank/DDBJ whole genome shotgun (WGS) entry which is preliminary data.</text>
</comment>
<gene>
    <name evidence="2" type="ORF">ALNOE001_12480</name>
</gene>